<keyword evidence="2" id="KW-1185">Reference proteome</keyword>
<gene>
    <name evidence="1" type="ORF">CC84DRAFT_124710</name>
</gene>
<dbReference type="InParanoid" id="A0A177CZ08"/>
<dbReference type="Proteomes" id="UP000077069">
    <property type="component" value="Unassembled WGS sequence"/>
</dbReference>
<dbReference type="AlphaFoldDB" id="A0A177CZ08"/>
<sequence>MHAAVKVTCGEHVRVAWVVASVWFTFVIHGCCELVHRVKGFIIVSEVSTPGILHHGLGRAIKLT</sequence>
<organism evidence="1 2">
    <name type="scientific">Paraphaeosphaeria sporulosa</name>
    <dbReference type="NCBI Taxonomy" id="1460663"/>
    <lineage>
        <taxon>Eukaryota</taxon>
        <taxon>Fungi</taxon>
        <taxon>Dikarya</taxon>
        <taxon>Ascomycota</taxon>
        <taxon>Pezizomycotina</taxon>
        <taxon>Dothideomycetes</taxon>
        <taxon>Pleosporomycetidae</taxon>
        <taxon>Pleosporales</taxon>
        <taxon>Massarineae</taxon>
        <taxon>Didymosphaeriaceae</taxon>
        <taxon>Paraphaeosphaeria</taxon>
    </lineage>
</organism>
<dbReference type="GeneID" id="28767708"/>
<evidence type="ECO:0000313" key="1">
    <source>
        <dbReference type="EMBL" id="OAG12516.1"/>
    </source>
</evidence>
<name>A0A177CZ08_9PLEO</name>
<dbReference type="RefSeq" id="XP_018042881.1">
    <property type="nucleotide sequence ID" value="XM_018184222.1"/>
</dbReference>
<reference evidence="1 2" key="1">
    <citation type="submission" date="2016-05" db="EMBL/GenBank/DDBJ databases">
        <title>Comparative analysis of secretome profiles of manganese(II)-oxidizing ascomycete fungi.</title>
        <authorList>
            <consortium name="DOE Joint Genome Institute"/>
            <person name="Zeiner C.A."/>
            <person name="Purvine S.O."/>
            <person name="Zink E.M."/>
            <person name="Wu S."/>
            <person name="Pasa-Tolic L."/>
            <person name="Chaput D.L."/>
            <person name="Haridas S."/>
            <person name="Grigoriev I.V."/>
            <person name="Santelli C.M."/>
            <person name="Hansel C.M."/>
        </authorList>
    </citation>
    <scope>NUCLEOTIDE SEQUENCE [LARGE SCALE GENOMIC DNA]</scope>
    <source>
        <strain evidence="1 2">AP3s5-JAC2a</strain>
    </source>
</reference>
<accession>A0A177CZ08</accession>
<evidence type="ECO:0000313" key="2">
    <source>
        <dbReference type="Proteomes" id="UP000077069"/>
    </source>
</evidence>
<dbReference type="EMBL" id="KV441548">
    <property type="protein sequence ID" value="OAG12516.1"/>
    <property type="molecule type" value="Genomic_DNA"/>
</dbReference>
<proteinExistence type="predicted"/>
<protein>
    <submittedName>
        <fullName evidence="1">Uncharacterized protein</fullName>
    </submittedName>
</protein>